<dbReference type="Pfam" id="PF01066">
    <property type="entry name" value="CDP-OH_P_transf"/>
    <property type="match status" value="1"/>
</dbReference>
<evidence type="ECO:0000256" key="14">
    <source>
        <dbReference type="ARBA" id="ARBA00023136"/>
    </source>
</evidence>
<keyword evidence="13" id="KW-0443">Lipid metabolism</keyword>
<dbReference type="Gene3D" id="1.20.120.1760">
    <property type="match status" value="1"/>
</dbReference>
<keyword evidence="16" id="KW-1208">Phospholipid metabolism</keyword>
<feature type="transmembrane region" description="Helical" evidence="20">
    <location>
        <begin position="45"/>
        <end position="65"/>
    </location>
</feature>
<dbReference type="NCBIfam" id="TIGR00560">
    <property type="entry name" value="pgsA"/>
    <property type="match status" value="1"/>
</dbReference>
<dbReference type="EC" id="2.7.8.5" evidence="6 18"/>
<dbReference type="PANTHER" id="PTHR14269:SF62">
    <property type="entry name" value="CDP-DIACYLGLYCEROL--GLYCEROL-3-PHOSPHATE 3-PHOSPHATIDYLTRANSFERASE 1, CHLOROPLASTIC"/>
    <property type="match status" value="1"/>
</dbReference>
<evidence type="ECO:0000256" key="2">
    <source>
        <dbReference type="ARBA" id="ARBA00004651"/>
    </source>
</evidence>
<keyword evidence="12 20" id="KW-1133">Transmembrane helix</keyword>
<evidence type="ECO:0000256" key="6">
    <source>
        <dbReference type="ARBA" id="ARBA00013170"/>
    </source>
</evidence>
<dbReference type="Proteomes" id="UP000244338">
    <property type="component" value="Unassembled WGS sequence"/>
</dbReference>
<comment type="subcellular location">
    <subcellularLocation>
        <location evidence="2">Cell membrane</location>
        <topology evidence="2">Multi-pass membrane protein</topology>
    </subcellularLocation>
</comment>
<evidence type="ECO:0000256" key="7">
    <source>
        <dbReference type="ARBA" id="ARBA00014944"/>
    </source>
</evidence>
<evidence type="ECO:0000256" key="10">
    <source>
        <dbReference type="ARBA" id="ARBA00022679"/>
    </source>
</evidence>
<dbReference type="InterPro" id="IPR048254">
    <property type="entry name" value="CDP_ALCOHOL_P_TRANSF_CS"/>
</dbReference>
<evidence type="ECO:0000313" key="21">
    <source>
        <dbReference type="EMBL" id="PTQ55905.1"/>
    </source>
</evidence>
<evidence type="ECO:0000256" key="9">
    <source>
        <dbReference type="ARBA" id="ARBA00022516"/>
    </source>
</evidence>
<evidence type="ECO:0000256" key="20">
    <source>
        <dbReference type="SAM" id="Phobius"/>
    </source>
</evidence>
<evidence type="ECO:0000256" key="12">
    <source>
        <dbReference type="ARBA" id="ARBA00022989"/>
    </source>
</evidence>
<keyword evidence="8" id="KW-1003">Cell membrane</keyword>
<dbReference type="FunFam" id="1.20.120.1760:FF:000004">
    <property type="entry name" value="CDP-diacylglycerol--glycerol-3-phosphate 3-phosphatidyltransferase"/>
    <property type="match status" value="1"/>
</dbReference>
<keyword evidence="15" id="KW-0594">Phospholipid biosynthesis</keyword>
<dbReference type="PANTHER" id="PTHR14269">
    <property type="entry name" value="CDP-DIACYLGLYCEROL--GLYCEROL-3-PHOSPHATE 3-PHOSPHATIDYLTRANSFERASE-RELATED"/>
    <property type="match status" value="1"/>
</dbReference>
<protein>
    <recommendedName>
        <fullName evidence="7 18">CDP-diacylglycerol--glycerol-3-phosphate 3-phosphatidyltransferase</fullName>
        <ecNumber evidence="6 18">2.7.8.5</ecNumber>
    </recommendedName>
</protein>
<evidence type="ECO:0000313" key="22">
    <source>
        <dbReference type="Proteomes" id="UP000244338"/>
    </source>
</evidence>
<sequence length="194" mass="20853">MNIANLLTLLRLILIPIILSLMLGAFSLSGTVGTLGGETISVRDALASFLFVLAALTDFLDGYLARKYRLITDFGKFLDPLVDKMLVLGVLVALVELGRVGSFVVFLILLREFAVSGLRMLAAARGTVIAASGGGKIKTTLQLIAVLMLMLVPHAFPVAGVSLGTWLLYAATFLTLYSGGVYFWTHRSLFKGEL</sequence>
<accession>A0A2R6XZP8</accession>
<dbReference type="GO" id="GO:0008444">
    <property type="term" value="F:CDP-diacylglycerol-glycerol-3-phosphate 3-phosphatidyltransferase activity"/>
    <property type="evidence" value="ECO:0007669"/>
    <property type="project" value="UniProtKB-UniRule"/>
</dbReference>
<evidence type="ECO:0000256" key="18">
    <source>
        <dbReference type="NCBIfam" id="TIGR00560"/>
    </source>
</evidence>
<evidence type="ECO:0000256" key="5">
    <source>
        <dbReference type="ARBA" id="ARBA00010441"/>
    </source>
</evidence>
<evidence type="ECO:0000256" key="1">
    <source>
        <dbReference type="ARBA" id="ARBA00003973"/>
    </source>
</evidence>
<keyword evidence="10 19" id="KW-0808">Transferase</keyword>
<keyword evidence="9" id="KW-0444">Lipid biosynthesis</keyword>
<evidence type="ECO:0000256" key="8">
    <source>
        <dbReference type="ARBA" id="ARBA00022475"/>
    </source>
</evidence>
<feature type="transmembrane region" description="Helical" evidence="20">
    <location>
        <begin position="85"/>
        <end position="110"/>
    </location>
</feature>
<feature type="transmembrane region" description="Helical" evidence="20">
    <location>
        <begin position="12"/>
        <end position="33"/>
    </location>
</feature>
<reference evidence="22" key="1">
    <citation type="journal article" date="2018" name="Sci. Rep.">
        <title>Lignite coal burning seam in the remote Altai Mountains harbors a hydrogen-driven thermophilic microbial community.</title>
        <authorList>
            <person name="Kadnikov V.V."/>
            <person name="Mardanov A.V."/>
            <person name="Ivasenko D.A."/>
            <person name="Antsiferov D.V."/>
            <person name="Beletsky A.V."/>
            <person name="Karnachuk O.V."/>
            <person name="Ravin N.V."/>
        </authorList>
    </citation>
    <scope>NUCLEOTIDE SEQUENCE [LARGE SCALE GENOMIC DNA]</scope>
</reference>
<evidence type="ECO:0000256" key="16">
    <source>
        <dbReference type="ARBA" id="ARBA00023264"/>
    </source>
</evidence>
<dbReference type="EMBL" id="PEBX01000061">
    <property type="protein sequence ID" value="PTQ55905.1"/>
    <property type="molecule type" value="Genomic_DNA"/>
</dbReference>
<comment type="function">
    <text evidence="1">This protein catalyzes the committed step to the synthesis of the acidic phospholipids.</text>
</comment>
<evidence type="ECO:0000256" key="4">
    <source>
        <dbReference type="ARBA" id="ARBA00005189"/>
    </source>
</evidence>
<feature type="transmembrane region" description="Helical" evidence="20">
    <location>
        <begin position="141"/>
        <end position="160"/>
    </location>
</feature>
<gene>
    <name evidence="21" type="ORF">BSOLF_1132</name>
</gene>
<dbReference type="AlphaFoldDB" id="A0A2R6XZP8"/>
<keyword evidence="11 20" id="KW-0812">Transmembrane</keyword>
<dbReference type="InterPro" id="IPR043130">
    <property type="entry name" value="CDP-OH_PTrfase_TM_dom"/>
</dbReference>
<dbReference type="GO" id="GO:0005886">
    <property type="term" value="C:plasma membrane"/>
    <property type="evidence" value="ECO:0007669"/>
    <property type="project" value="UniProtKB-SubCell"/>
</dbReference>
<organism evidence="21 22">
    <name type="scientific">Candidatus Carbonibacillus altaicus</name>
    <dbReference type="NCBI Taxonomy" id="2163959"/>
    <lineage>
        <taxon>Bacteria</taxon>
        <taxon>Bacillati</taxon>
        <taxon>Bacillota</taxon>
        <taxon>Bacilli</taxon>
        <taxon>Bacillales</taxon>
        <taxon>Candidatus Carbonibacillus</taxon>
    </lineage>
</organism>
<evidence type="ECO:0000256" key="13">
    <source>
        <dbReference type="ARBA" id="ARBA00023098"/>
    </source>
</evidence>
<feature type="transmembrane region" description="Helical" evidence="20">
    <location>
        <begin position="166"/>
        <end position="185"/>
    </location>
</feature>
<evidence type="ECO:0000256" key="15">
    <source>
        <dbReference type="ARBA" id="ARBA00023209"/>
    </source>
</evidence>
<dbReference type="UniPathway" id="UPA00084">
    <property type="reaction ID" value="UER00503"/>
</dbReference>
<comment type="similarity">
    <text evidence="5 19">Belongs to the CDP-alcohol phosphatidyltransferase class-I family.</text>
</comment>
<evidence type="ECO:0000256" key="17">
    <source>
        <dbReference type="ARBA" id="ARBA00048586"/>
    </source>
</evidence>
<evidence type="ECO:0000256" key="3">
    <source>
        <dbReference type="ARBA" id="ARBA00005042"/>
    </source>
</evidence>
<dbReference type="InterPro" id="IPR050324">
    <property type="entry name" value="CDP-alcohol_PTase-I"/>
</dbReference>
<keyword evidence="14 20" id="KW-0472">Membrane</keyword>
<proteinExistence type="inferred from homology"/>
<dbReference type="PROSITE" id="PS00379">
    <property type="entry name" value="CDP_ALCOHOL_P_TRANSF"/>
    <property type="match status" value="1"/>
</dbReference>
<name>A0A2R6XZP8_9BACL</name>
<comment type="caution">
    <text evidence="21">The sequence shown here is derived from an EMBL/GenBank/DDBJ whole genome shotgun (WGS) entry which is preliminary data.</text>
</comment>
<evidence type="ECO:0000256" key="11">
    <source>
        <dbReference type="ARBA" id="ARBA00022692"/>
    </source>
</evidence>
<evidence type="ECO:0000256" key="19">
    <source>
        <dbReference type="RuleBase" id="RU003750"/>
    </source>
</evidence>
<comment type="catalytic activity">
    <reaction evidence="17">
        <text>a CDP-1,2-diacyl-sn-glycerol + sn-glycerol 3-phosphate = a 1,2-diacyl-sn-glycero-3-phospho-(1'-sn-glycero-3'-phosphate) + CMP + H(+)</text>
        <dbReference type="Rhea" id="RHEA:12593"/>
        <dbReference type="ChEBI" id="CHEBI:15378"/>
        <dbReference type="ChEBI" id="CHEBI:57597"/>
        <dbReference type="ChEBI" id="CHEBI:58332"/>
        <dbReference type="ChEBI" id="CHEBI:60110"/>
        <dbReference type="ChEBI" id="CHEBI:60377"/>
        <dbReference type="EC" id="2.7.8.5"/>
    </reaction>
</comment>
<comment type="pathway">
    <text evidence="4">Lipid metabolism.</text>
</comment>
<comment type="pathway">
    <text evidence="3">Phospholipid metabolism; phosphatidylglycerol biosynthesis; phosphatidylglycerol from CDP-diacylglycerol: step 1/2.</text>
</comment>
<dbReference type="GO" id="GO:0006655">
    <property type="term" value="P:phosphatidylglycerol biosynthetic process"/>
    <property type="evidence" value="ECO:0007669"/>
    <property type="project" value="UniProtKB-UniPathway"/>
</dbReference>
<dbReference type="InterPro" id="IPR004570">
    <property type="entry name" value="Phosphatidylglycerol_P_synth"/>
</dbReference>
<dbReference type="InterPro" id="IPR000462">
    <property type="entry name" value="CDP-OH_P_trans"/>
</dbReference>
<dbReference type="PIRSF" id="PIRSF000847">
    <property type="entry name" value="Phos_ph_gly_syn"/>
    <property type="match status" value="1"/>
</dbReference>